<dbReference type="Pfam" id="PF10741">
    <property type="entry name" value="T2SSM_b"/>
    <property type="match status" value="1"/>
</dbReference>
<dbReference type="InterPro" id="IPR034756">
    <property type="entry name" value="T2SSM_b"/>
</dbReference>
<evidence type="ECO:0000313" key="2">
    <source>
        <dbReference type="EMBL" id="MEI7035436.1"/>
    </source>
</evidence>
<dbReference type="RefSeq" id="WP_336806047.1">
    <property type="nucleotide sequence ID" value="NZ_JBBBNY010000001.1"/>
</dbReference>
<dbReference type="EMBL" id="JBBBNY010000001">
    <property type="protein sequence ID" value="MEI7035436.1"/>
    <property type="molecule type" value="Genomic_DNA"/>
</dbReference>
<name>A0ABU8J7D5_9GAMM</name>
<feature type="region of interest" description="Disordered" evidence="1">
    <location>
        <begin position="195"/>
        <end position="222"/>
    </location>
</feature>
<gene>
    <name evidence="2" type="primary">gspM</name>
    <name evidence="2" type="ORF">WAT24_01555</name>
</gene>
<protein>
    <submittedName>
        <fullName evidence="2">Type II secretion system protein GspM</fullName>
    </submittedName>
</protein>
<reference evidence="2 3" key="1">
    <citation type="journal article" date="2014" name="Int. J. Syst. Evol. Microbiol.">
        <title>Fulvimonas yonginensis sp. nov., isolated from greenhouse soil, and emended description of the genus Fulvimonas.</title>
        <authorList>
            <person name="Ahn J.H."/>
            <person name="Kim S.J."/>
            <person name="Weon H.Y."/>
            <person name="Hong S.B."/>
            <person name="Seok S.J."/>
            <person name="Kwon S.W."/>
        </authorList>
    </citation>
    <scope>NUCLEOTIDE SEQUENCE [LARGE SCALE GENOMIC DNA]</scope>
    <source>
        <strain evidence="2 3">KACC 16952</strain>
    </source>
</reference>
<feature type="compositionally biased region" description="Acidic residues" evidence="1">
    <location>
        <begin position="213"/>
        <end position="222"/>
    </location>
</feature>
<evidence type="ECO:0000313" key="3">
    <source>
        <dbReference type="Proteomes" id="UP001381174"/>
    </source>
</evidence>
<organism evidence="2 3">
    <name type="scientific">Fulvimonas yonginensis</name>
    <dbReference type="NCBI Taxonomy" id="1495200"/>
    <lineage>
        <taxon>Bacteria</taxon>
        <taxon>Pseudomonadati</taxon>
        <taxon>Pseudomonadota</taxon>
        <taxon>Gammaproteobacteria</taxon>
        <taxon>Lysobacterales</taxon>
        <taxon>Rhodanobacteraceae</taxon>
        <taxon>Fulvimonas</taxon>
    </lineage>
</organism>
<dbReference type="NCBIfam" id="NF040576">
    <property type="entry name" value="T2SS_GspM_XpsM"/>
    <property type="match status" value="1"/>
</dbReference>
<keyword evidence="3" id="KW-1185">Reference proteome</keyword>
<comment type="caution">
    <text evidence="2">The sequence shown here is derived from an EMBL/GenBank/DDBJ whole genome shotgun (WGS) entry which is preliminary data.</text>
</comment>
<accession>A0ABU8J7D5</accession>
<sequence length="222" mass="23562">MKRLELKPRDSRIAALLLLLLALVLGYFLLLHWWFVAPLRAIDAQMDALRDTESRYAAAIAEKPALQRRIAELGAGQAASAAFLPETDPSAASAGLMQRVVDAVAAHTAGGGCAVTQKMPLPNPPDDNDSPYRKAAVSISLRCDMEPLVAVLNALEQGTPYLFVDDLSVYRNPVAAQQGNQPALEVQFTLSGYVRPGHGQAAAPPAPAGDQGDPGDDDGEEP</sequence>
<proteinExistence type="predicted"/>
<feature type="compositionally biased region" description="Low complexity" evidence="1">
    <location>
        <begin position="199"/>
        <end position="211"/>
    </location>
</feature>
<dbReference type="Proteomes" id="UP001381174">
    <property type="component" value="Unassembled WGS sequence"/>
</dbReference>
<evidence type="ECO:0000256" key="1">
    <source>
        <dbReference type="SAM" id="MobiDB-lite"/>
    </source>
</evidence>